<keyword evidence="4" id="KW-1003">Cell membrane</keyword>
<evidence type="ECO:0000256" key="10">
    <source>
        <dbReference type="ARBA" id="ARBA00023201"/>
    </source>
</evidence>
<dbReference type="PANTHER" id="PTHR42985">
    <property type="entry name" value="SODIUM-COUPLED MONOCARBOXYLATE TRANSPORTER"/>
    <property type="match status" value="1"/>
</dbReference>
<feature type="transmembrane region" description="Helical" evidence="12">
    <location>
        <begin position="98"/>
        <end position="125"/>
    </location>
</feature>
<dbReference type="PROSITE" id="PS50283">
    <property type="entry name" value="NA_SOLUT_SYMP_3"/>
    <property type="match status" value="1"/>
</dbReference>
<reference evidence="13 14" key="1">
    <citation type="journal article" date="2017" name="PLoS Biol.">
        <title>The sea cucumber genome provides insights into morphological evolution and visceral regeneration.</title>
        <authorList>
            <person name="Zhang X."/>
            <person name="Sun L."/>
            <person name="Yuan J."/>
            <person name="Sun Y."/>
            <person name="Gao Y."/>
            <person name="Zhang L."/>
            <person name="Li S."/>
            <person name="Dai H."/>
            <person name="Hamel J.F."/>
            <person name="Liu C."/>
            <person name="Yu Y."/>
            <person name="Liu S."/>
            <person name="Lin W."/>
            <person name="Guo K."/>
            <person name="Jin S."/>
            <person name="Xu P."/>
            <person name="Storey K.B."/>
            <person name="Huan P."/>
            <person name="Zhang T."/>
            <person name="Zhou Y."/>
            <person name="Zhang J."/>
            <person name="Lin C."/>
            <person name="Li X."/>
            <person name="Xing L."/>
            <person name="Huo D."/>
            <person name="Sun M."/>
            <person name="Wang L."/>
            <person name="Mercier A."/>
            <person name="Li F."/>
            <person name="Yang H."/>
            <person name="Xiang J."/>
        </authorList>
    </citation>
    <scope>NUCLEOTIDE SEQUENCE [LARGE SCALE GENOMIC DNA]</scope>
    <source>
        <strain evidence="13">Shaxun</strain>
        <tissue evidence="13">Muscle</tissue>
    </source>
</reference>
<feature type="transmembrane region" description="Helical" evidence="12">
    <location>
        <begin position="20"/>
        <end position="40"/>
    </location>
</feature>
<dbReference type="Proteomes" id="UP000230750">
    <property type="component" value="Unassembled WGS sequence"/>
</dbReference>
<evidence type="ECO:0000256" key="6">
    <source>
        <dbReference type="ARBA" id="ARBA00022989"/>
    </source>
</evidence>
<evidence type="ECO:0000256" key="7">
    <source>
        <dbReference type="ARBA" id="ARBA00023053"/>
    </source>
</evidence>
<comment type="caution">
    <text evidence="13">The sequence shown here is derived from an EMBL/GenBank/DDBJ whole genome shotgun (WGS) entry which is preliminary data.</text>
</comment>
<dbReference type="Pfam" id="PF00474">
    <property type="entry name" value="SSF"/>
    <property type="match status" value="1"/>
</dbReference>
<comment type="similarity">
    <text evidence="2 11">Belongs to the sodium:solute symporter (SSF) (TC 2.A.21) family.</text>
</comment>
<evidence type="ECO:0000256" key="4">
    <source>
        <dbReference type="ARBA" id="ARBA00022475"/>
    </source>
</evidence>
<dbReference type="InterPro" id="IPR038377">
    <property type="entry name" value="Na/Glc_symporter_sf"/>
</dbReference>
<evidence type="ECO:0000256" key="1">
    <source>
        <dbReference type="ARBA" id="ARBA00004651"/>
    </source>
</evidence>
<evidence type="ECO:0000256" key="8">
    <source>
        <dbReference type="ARBA" id="ARBA00023065"/>
    </source>
</evidence>
<evidence type="ECO:0000256" key="12">
    <source>
        <dbReference type="SAM" id="Phobius"/>
    </source>
</evidence>
<evidence type="ECO:0000313" key="14">
    <source>
        <dbReference type="Proteomes" id="UP000230750"/>
    </source>
</evidence>
<dbReference type="GO" id="GO:0006814">
    <property type="term" value="P:sodium ion transport"/>
    <property type="evidence" value="ECO:0007669"/>
    <property type="project" value="UniProtKB-KW"/>
</dbReference>
<evidence type="ECO:0000256" key="11">
    <source>
        <dbReference type="RuleBase" id="RU362091"/>
    </source>
</evidence>
<keyword evidence="6 12" id="KW-1133">Transmembrane helix</keyword>
<keyword evidence="14" id="KW-1185">Reference proteome</keyword>
<dbReference type="Gene3D" id="1.20.1730.10">
    <property type="entry name" value="Sodium/glucose cotransporter"/>
    <property type="match status" value="1"/>
</dbReference>
<keyword evidence="10" id="KW-0739">Sodium transport</keyword>
<dbReference type="EMBL" id="MRZV01000419">
    <property type="protein sequence ID" value="PIK50436.1"/>
    <property type="molecule type" value="Genomic_DNA"/>
</dbReference>
<evidence type="ECO:0000313" key="13">
    <source>
        <dbReference type="EMBL" id="PIK50436.1"/>
    </source>
</evidence>
<dbReference type="InterPro" id="IPR051163">
    <property type="entry name" value="Sodium:Solute_Symporter_SSF"/>
</dbReference>
<sequence>MGISIYGPALALNAVSGLSLPGSIIVSGFVCTFYSTIGGIKAVMWADVFQSMIMLCGFLVTAIACCIQVGGLDEVFHINARDGRDTVFDFRIDPRSQAAAGIGTSLMGLVELIAVITGVCMYAFYAGCDPVSSGKVSRADQLMVYIVVDLFENTPGVAGFIISAVFSSALSTTSSGINAIAAVVGYDVIKTQFPGIQG</sequence>
<organism evidence="13 14">
    <name type="scientific">Stichopus japonicus</name>
    <name type="common">Sea cucumber</name>
    <dbReference type="NCBI Taxonomy" id="307972"/>
    <lineage>
        <taxon>Eukaryota</taxon>
        <taxon>Metazoa</taxon>
        <taxon>Echinodermata</taxon>
        <taxon>Eleutherozoa</taxon>
        <taxon>Echinozoa</taxon>
        <taxon>Holothuroidea</taxon>
        <taxon>Aspidochirotacea</taxon>
        <taxon>Aspidochirotida</taxon>
        <taxon>Stichopodidae</taxon>
        <taxon>Apostichopus</taxon>
    </lineage>
</organism>
<keyword evidence="8" id="KW-0406">Ion transport</keyword>
<dbReference type="PANTHER" id="PTHR42985:SF40">
    <property type="entry name" value="LD47995P-RELATED"/>
    <property type="match status" value="1"/>
</dbReference>
<keyword evidence="5 12" id="KW-0812">Transmembrane</keyword>
<proteinExistence type="inferred from homology"/>
<dbReference type="OrthoDB" id="6132759at2759"/>
<comment type="subcellular location">
    <subcellularLocation>
        <location evidence="1">Cell membrane</location>
        <topology evidence="1">Multi-pass membrane protein</topology>
    </subcellularLocation>
</comment>
<name>A0A2G8KR09_STIJA</name>
<dbReference type="STRING" id="307972.A0A2G8KR09"/>
<feature type="transmembrane region" description="Helical" evidence="12">
    <location>
        <begin position="52"/>
        <end position="71"/>
    </location>
</feature>
<evidence type="ECO:0000256" key="5">
    <source>
        <dbReference type="ARBA" id="ARBA00022692"/>
    </source>
</evidence>
<evidence type="ECO:0000256" key="2">
    <source>
        <dbReference type="ARBA" id="ARBA00006434"/>
    </source>
</evidence>
<evidence type="ECO:0000256" key="9">
    <source>
        <dbReference type="ARBA" id="ARBA00023136"/>
    </source>
</evidence>
<dbReference type="GO" id="GO:0005886">
    <property type="term" value="C:plasma membrane"/>
    <property type="evidence" value="ECO:0007669"/>
    <property type="project" value="UniProtKB-SubCell"/>
</dbReference>
<dbReference type="InterPro" id="IPR001734">
    <property type="entry name" value="Na/solute_symporter"/>
</dbReference>
<gene>
    <name evidence="13" type="ORF">BSL78_12675</name>
</gene>
<accession>A0A2G8KR09</accession>
<keyword evidence="3" id="KW-0813">Transport</keyword>
<keyword evidence="9 12" id="KW-0472">Membrane</keyword>
<protein>
    <submittedName>
        <fullName evidence="13">Putative sodium-coupled monocarboxylate transporter 2</fullName>
    </submittedName>
</protein>
<evidence type="ECO:0000256" key="3">
    <source>
        <dbReference type="ARBA" id="ARBA00022448"/>
    </source>
</evidence>
<dbReference type="AlphaFoldDB" id="A0A2G8KR09"/>
<dbReference type="GO" id="GO:0015293">
    <property type="term" value="F:symporter activity"/>
    <property type="evidence" value="ECO:0007669"/>
    <property type="project" value="TreeGrafter"/>
</dbReference>
<keyword evidence="7" id="KW-0915">Sodium</keyword>